<evidence type="ECO:0000313" key="1">
    <source>
        <dbReference type="EMBL" id="MBA0776623.1"/>
    </source>
</evidence>
<dbReference type="EMBL" id="JABEZW010000009">
    <property type="protein sequence ID" value="MBA0776623.1"/>
    <property type="molecule type" value="Genomic_DNA"/>
</dbReference>
<evidence type="ECO:0000313" key="2">
    <source>
        <dbReference type="Proteomes" id="UP000593568"/>
    </source>
</evidence>
<comment type="caution">
    <text evidence="1">The sequence shown here is derived from an EMBL/GenBank/DDBJ whole genome shotgun (WGS) entry which is preliminary data.</text>
</comment>
<name>A0A7J9EUA6_9ROSI</name>
<dbReference type="Proteomes" id="UP000593568">
    <property type="component" value="Unassembled WGS sequence"/>
</dbReference>
<accession>A0A7J9EUA6</accession>
<organism evidence="1 2">
    <name type="scientific">Gossypium trilobum</name>
    <dbReference type="NCBI Taxonomy" id="34281"/>
    <lineage>
        <taxon>Eukaryota</taxon>
        <taxon>Viridiplantae</taxon>
        <taxon>Streptophyta</taxon>
        <taxon>Embryophyta</taxon>
        <taxon>Tracheophyta</taxon>
        <taxon>Spermatophyta</taxon>
        <taxon>Magnoliopsida</taxon>
        <taxon>eudicotyledons</taxon>
        <taxon>Gunneridae</taxon>
        <taxon>Pentapetalae</taxon>
        <taxon>rosids</taxon>
        <taxon>malvids</taxon>
        <taxon>Malvales</taxon>
        <taxon>Malvaceae</taxon>
        <taxon>Malvoideae</taxon>
        <taxon>Gossypium</taxon>
    </lineage>
</organism>
<protein>
    <submittedName>
        <fullName evidence="1">Uncharacterized protein</fullName>
    </submittedName>
</protein>
<keyword evidence="2" id="KW-1185">Reference proteome</keyword>
<gene>
    <name evidence="1" type="ORF">Gotri_011590</name>
</gene>
<sequence length="31" mass="3821">MLRWLCICRFKRQLMPSIGIILMHDNYPKRS</sequence>
<reference evidence="1 2" key="1">
    <citation type="journal article" date="2019" name="Genome Biol. Evol.">
        <title>Insights into the evolution of the New World diploid cottons (Gossypium, subgenus Houzingenia) based on genome sequencing.</title>
        <authorList>
            <person name="Grover C.E."/>
            <person name="Arick M.A. 2nd"/>
            <person name="Thrash A."/>
            <person name="Conover J.L."/>
            <person name="Sanders W.S."/>
            <person name="Peterson D.G."/>
            <person name="Frelichowski J.E."/>
            <person name="Scheffler J.A."/>
            <person name="Scheffler B.E."/>
            <person name="Wendel J.F."/>
        </authorList>
    </citation>
    <scope>NUCLEOTIDE SEQUENCE [LARGE SCALE GENOMIC DNA]</scope>
    <source>
        <strain evidence="1">8</strain>
        <tissue evidence="1">Leaf</tissue>
    </source>
</reference>
<dbReference type="AlphaFoldDB" id="A0A7J9EUA6"/>
<proteinExistence type="predicted"/>